<organism evidence="1 2">
    <name type="scientific">Escherichia phage V5</name>
    <dbReference type="NCBI Taxonomy" id="399183"/>
    <lineage>
        <taxon>Viruses</taxon>
        <taxon>Duplodnaviria</taxon>
        <taxon>Heunggongvirae</taxon>
        <taxon>Uroviricota</taxon>
        <taxon>Caudoviricetes</taxon>
        <taxon>Vequintavirinae</taxon>
        <taxon>Vequintavirus</taxon>
        <taxon>Vequintavirus V5</taxon>
    </lineage>
</organism>
<keyword evidence="2" id="KW-1185">Reference proteome</keyword>
<dbReference type="Proteomes" id="UP000203832">
    <property type="component" value="Segment"/>
</dbReference>
<dbReference type="GeneID" id="6446685"/>
<accession>B3RGX1</accession>
<reference evidence="1 2" key="1">
    <citation type="journal article" date="2013" name="Virol. J.">
        <title>The host-range, genomics and proteomics of Escherichia coli O157:H7 bacteriophage rV5.</title>
        <authorList>
            <person name="Kropinski A.M."/>
            <person name="Waddell T."/>
            <person name="Meng J."/>
            <person name="Franklin K."/>
            <person name="Ackermann H.W."/>
            <person name="Ahmed R."/>
            <person name="Mazzocco A."/>
            <person name="Yates J."/>
            <person name="Lingohr E.J."/>
            <person name="Johnson R.P."/>
        </authorList>
    </citation>
    <scope>NUCLEOTIDE SEQUENCE [LARGE SCALE GENOMIC DNA]</scope>
</reference>
<name>B3RGX1_9CAUD</name>
<evidence type="ECO:0000313" key="2">
    <source>
        <dbReference type="Proteomes" id="UP000203832"/>
    </source>
</evidence>
<sequence length="38" mass="4063">MSIPPIAPLVGPTSAIKAPTYAIPFLNLKTASRAVLWR</sequence>
<proteinExistence type="predicted"/>
<dbReference type="RefSeq" id="YP_002003684.1">
    <property type="nucleotide sequence ID" value="NC_011041.1"/>
</dbReference>
<dbReference type="KEGG" id="vg:6446685"/>
<evidence type="ECO:0000313" key="1">
    <source>
        <dbReference type="EMBL" id="ABI79252.1"/>
    </source>
</evidence>
<dbReference type="EMBL" id="DQ832317">
    <property type="protein sequence ID" value="ABI79252.1"/>
    <property type="molecule type" value="Genomic_DNA"/>
</dbReference>
<protein>
    <submittedName>
        <fullName evidence="1">Uncharacterized protein</fullName>
    </submittedName>
</protein>